<dbReference type="NCBIfam" id="TIGR04045">
    <property type="entry name" value="MSMEG_0567_GNAT"/>
    <property type="match status" value="1"/>
</dbReference>
<dbReference type="Gene3D" id="3.30.1330.10">
    <property type="entry name" value="PurM-like, N-terminal domain"/>
    <property type="match status" value="1"/>
</dbReference>
<comment type="caution">
    <text evidence="2">The sequence shown here is derived from an EMBL/GenBank/DDBJ whole genome shotgun (WGS) entry which is preliminary data.</text>
</comment>
<dbReference type="InterPro" id="IPR023911">
    <property type="entry name" value="MSMEG_0567/sll0787_C"/>
</dbReference>
<organism evidence="2 3">
    <name type="scientific">Sphaerisporangium aureirubrum</name>
    <dbReference type="NCBI Taxonomy" id="1544736"/>
    <lineage>
        <taxon>Bacteria</taxon>
        <taxon>Bacillati</taxon>
        <taxon>Actinomycetota</taxon>
        <taxon>Actinomycetes</taxon>
        <taxon>Streptosporangiales</taxon>
        <taxon>Streptosporangiaceae</taxon>
        <taxon>Sphaerisporangium</taxon>
    </lineage>
</organism>
<dbReference type="EMBL" id="JBHSRF010000017">
    <property type="protein sequence ID" value="MFC6082424.1"/>
    <property type="molecule type" value="Genomic_DNA"/>
</dbReference>
<dbReference type="PANTHER" id="PTHR30270:SF0">
    <property type="entry name" value="THIAMINE-MONOPHOSPHATE KINASE"/>
    <property type="match status" value="1"/>
</dbReference>
<dbReference type="Pfam" id="PF00586">
    <property type="entry name" value="AIRS"/>
    <property type="match status" value="1"/>
</dbReference>
<dbReference type="Gene3D" id="3.90.650.10">
    <property type="entry name" value="PurM-like C-terminal domain"/>
    <property type="match status" value="1"/>
</dbReference>
<name>A0ABW1NIE2_9ACTN</name>
<dbReference type="Gene3D" id="3.40.630.30">
    <property type="match status" value="1"/>
</dbReference>
<dbReference type="InterPro" id="IPR024035">
    <property type="entry name" value="MSMEG_0567_GNAT"/>
</dbReference>
<dbReference type="Pfam" id="PF02769">
    <property type="entry name" value="AIRS_C"/>
    <property type="match status" value="1"/>
</dbReference>
<dbReference type="PROSITE" id="PS51186">
    <property type="entry name" value="GNAT"/>
    <property type="match status" value="1"/>
</dbReference>
<dbReference type="InterPro" id="IPR016188">
    <property type="entry name" value="PurM-like_N"/>
</dbReference>
<evidence type="ECO:0000313" key="3">
    <source>
        <dbReference type="Proteomes" id="UP001596137"/>
    </source>
</evidence>
<dbReference type="InterPro" id="IPR010918">
    <property type="entry name" value="PurM-like_C_dom"/>
</dbReference>
<dbReference type="InterPro" id="IPR036921">
    <property type="entry name" value="PurM-like_N_sf"/>
</dbReference>
<keyword evidence="3" id="KW-1185">Reference proteome</keyword>
<dbReference type="Pfam" id="PF13508">
    <property type="entry name" value="Acetyltransf_7"/>
    <property type="match status" value="1"/>
</dbReference>
<protein>
    <submittedName>
        <fullName evidence="2">MSMEG_0567/sll0787 family protein</fullName>
    </submittedName>
</protein>
<evidence type="ECO:0000313" key="2">
    <source>
        <dbReference type="EMBL" id="MFC6082424.1"/>
    </source>
</evidence>
<gene>
    <name evidence="2" type="ORF">ACFP1K_14760</name>
</gene>
<reference evidence="3" key="1">
    <citation type="journal article" date="2019" name="Int. J. Syst. Evol. Microbiol.">
        <title>The Global Catalogue of Microorganisms (GCM) 10K type strain sequencing project: providing services to taxonomists for standard genome sequencing and annotation.</title>
        <authorList>
            <consortium name="The Broad Institute Genomics Platform"/>
            <consortium name="The Broad Institute Genome Sequencing Center for Infectious Disease"/>
            <person name="Wu L."/>
            <person name="Ma J."/>
        </authorList>
    </citation>
    <scope>NUCLEOTIDE SEQUENCE [LARGE SCALE GENOMIC DNA]</scope>
    <source>
        <strain evidence="3">JCM 30346</strain>
    </source>
</reference>
<evidence type="ECO:0000259" key="1">
    <source>
        <dbReference type="PROSITE" id="PS51186"/>
    </source>
</evidence>
<dbReference type="InterPro" id="IPR036676">
    <property type="entry name" value="PurM-like_C_sf"/>
</dbReference>
<dbReference type="InterPro" id="IPR016181">
    <property type="entry name" value="Acyl_CoA_acyltransferase"/>
</dbReference>
<dbReference type="Proteomes" id="UP001596137">
    <property type="component" value="Unassembled WGS sequence"/>
</dbReference>
<accession>A0ABW1NIE2</accession>
<proteinExistence type="predicted"/>
<feature type="domain" description="N-acetyltransferase" evidence="1">
    <location>
        <begin position="32"/>
        <end position="179"/>
    </location>
</feature>
<dbReference type="NCBIfam" id="TIGR04050">
    <property type="entry name" value="MSMEG_0567_Cter"/>
    <property type="match status" value="1"/>
</dbReference>
<dbReference type="InterPro" id="IPR000182">
    <property type="entry name" value="GNAT_dom"/>
</dbReference>
<dbReference type="SUPFAM" id="SSF56042">
    <property type="entry name" value="PurM C-terminal domain-like"/>
    <property type="match status" value="1"/>
</dbReference>
<dbReference type="RefSeq" id="WP_380752416.1">
    <property type="nucleotide sequence ID" value="NZ_JBHSRF010000017.1"/>
</dbReference>
<sequence>MRQASFPLFPGLPFPPDGPICDALLGEARPYFMIEEADEGGVAAYRALRKRVFVVEQGLFPRHDLDERDEDPRTVVLVARDRAGSVIGGVRLGPARGGPDIGWWHGGRLIVRPTDRGGAGVGPALVRAACARAEAAGALRFEATVQARAERLFARLGWHAVRPVTLMGRPHVLMRRPMGRIAALVAATKQPLGPLLAGFHLGGPGFVGDDGAPVPGSDLVAACDAILPAMVERDPDWAGWCSVLVNLNDLSAMGAAPVGLLDAVGAKDAAAAARVLGGLRRAAEAYGVPVLGGHTQLGVPAALAVTALGRTTDPVPGGGGLPGHRLRLTADLGGGWRPGYTGRQWDSTSHRRTPELRAMLDAVAAARPAAAKDVSMSGIAGTLGMLAEASGCGAVLDVAALPRPDGVAMGDWLTCFPGFAMLTAAPPSHPGLSAGPAAGAVCGELTRTPGVRLRWPDGELTDALTTPATGLGPADP</sequence>
<dbReference type="PANTHER" id="PTHR30270">
    <property type="entry name" value="THIAMINE-MONOPHOSPHATE KINASE"/>
    <property type="match status" value="1"/>
</dbReference>
<dbReference type="SUPFAM" id="SSF55326">
    <property type="entry name" value="PurM N-terminal domain-like"/>
    <property type="match status" value="1"/>
</dbReference>
<dbReference type="InterPro" id="IPR006283">
    <property type="entry name" value="ThiL-like"/>
</dbReference>
<dbReference type="SUPFAM" id="SSF55729">
    <property type="entry name" value="Acyl-CoA N-acyltransferases (Nat)"/>
    <property type="match status" value="1"/>
</dbReference>